<reference evidence="10" key="1">
    <citation type="thesis" date="2020" institute="ProQuest LLC" country="789 East Eisenhower Parkway, Ann Arbor, MI, USA">
        <title>Comparative Genomics and Chromosome Evolution.</title>
        <authorList>
            <person name="Mudd A.B."/>
        </authorList>
    </citation>
    <scope>NUCLEOTIDE SEQUENCE</scope>
    <source>
        <strain evidence="10">Female2</strain>
        <tissue evidence="10">Blood</tissue>
    </source>
</reference>
<evidence type="ECO:0000256" key="4">
    <source>
        <dbReference type="ARBA" id="ARBA00048353"/>
    </source>
</evidence>
<dbReference type="SUPFAM" id="SSF47616">
    <property type="entry name" value="GST C-terminal domain-like"/>
    <property type="match status" value="1"/>
</dbReference>
<comment type="catalytic activity">
    <reaction evidence="4 6">
        <text>methylarsonate + 2 glutathione + H(+) = methylarsonous acid + glutathione disulfide + H2O</text>
        <dbReference type="Rhea" id="RHEA:15969"/>
        <dbReference type="ChEBI" id="CHEBI:15377"/>
        <dbReference type="ChEBI" id="CHEBI:15378"/>
        <dbReference type="ChEBI" id="CHEBI:17826"/>
        <dbReference type="ChEBI" id="CHEBI:33409"/>
        <dbReference type="ChEBI" id="CHEBI:57925"/>
        <dbReference type="ChEBI" id="CHEBI:58297"/>
        <dbReference type="EC" id="1.20.4.2"/>
    </reaction>
</comment>
<feature type="domain" description="GST C-terminal" evidence="9">
    <location>
        <begin position="142"/>
        <end position="261"/>
    </location>
</feature>
<evidence type="ECO:0000256" key="6">
    <source>
        <dbReference type="RuleBase" id="RU368071"/>
    </source>
</evidence>
<dbReference type="PROSITE" id="PS50404">
    <property type="entry name" value="GST_NTER"/>
    <property type="match status" value="1"/>
</dbReference>
<dbReference type="GO" id="GO:0050610">
    <property type="term" value="F:methylarsonate reductase activity"/>
    <property type="evidence" value="ECO:0007669"/>
    <property type="project" value="UniProtKB-UniRule"/>
</dbReference>
<accession>A0A8T2IQT7</accession>
<dbReference type="SFLD" id="SFLDG00358">
    <property type="entry name" value="Main_(cytGST)"/>
    <property type="match status" value="1"/>
</dbReference>
<feature type="chain" id="PRO_5035928739" description="Glutathione S-transferase omega" evidence="7">
    <location>
        <begin position="36"/>
        <end position="279"/>
    </location>
</feature>
<keyword evidence="7" id="KW-0732">Signal</keyword>
<evidence type="ECO:0000259" key="8">
    <source>
        <dbReference type="PROSITE" id="PS50404"/>
    </source>
</evidence>
<dbReference type="GO" id="GO:0006749">
    <property type="term" value="P:glutathione metabolic process"/>
    <property type="evidence" value="ECO:0007669"/>
    <property type="project" value="UniProtKB-UniRule"/>
</dbReference>
<comment type="caution">
    <text evidence="10">The sequence shown here is derived from an EMBL/GenBank/DDBJ whole genome shotgun (WGS) entry which is preliminary data.</text>
</comment>
<dbReference type="FunFam" id="3.40.30.10:FF:000123">
    <property type="entry name" value="Glutathione transferase o1"/>
    <property type="match status" value="1"/>
</dbReference>
<dbReference type="GO" id="GO:0005737">
    <property type="term" value="C:cytoplasm"/>
    <property type="evidence" value="ECO:0007669"/>
    <property type="project" value="InterPro"/>
</dbReference>
<dbReference type="PROSITE" id="PS50405">
    <property type="entry name" value="GST_CTER"/>
    <property type="match status" value="1"/>
</dbReference>
<dbReference type="CDD" id="cd03055">
    <property type="entry name" value="GST_N_Omega"/>
    <property type="match status" value="1"/>
</dbReference>
<keyword evidence="2 6" id="KW-0560">Oxidoreductase</keyword>
<evidence type="ECO:0000256" key="7">
    <source>
        <dbReference type="SAM" id="SignalP"/>
    </source>
</evidence>
<dbReference type="InterPro" id="IPR010987">
    <property type="entry name" value="Glutathione-S-Trfase_C-like"/>
</dbReference>
<dbReference type="Proteomes" id="UP000812440">
    <property type="component" value="Chromosome 7"/>
</dbReference>
<dbReference type="InterPro" id="IPR050983">
    <property type="entry name" value="GST_Omega/HSP26"/>
</dbReference>
<evidence type="ECO:0000313" key="11">
    <source>
        <dbReference type="Proteomes" id="UP000812440"/>
    </source>
</evidence>
<comment type="similarity">
    <text evidence="1 6">Belongs to the GST superfamily. Omega family.</text>
</comment>
<keyword evidence="11" id="KW-1185">Reference proteome</keyword>
<dbReference type="EC" id="2.5.1.18" evidence="6"/>
<dbReference type="CDD" id="cd03184">
    <property type="entry name" value="GST_C_Omega"/>
    <property type="match status" value="1"/>
</dbReference>
<name>A0A8T2IQT7_9PIPI</name>
<dbReference type="EMBL" id="JAACNH010000008">
    <property type="protein sequence ID" value="KAG8435305.1"/>
    <property type="molecule type" value="Genomic_DNA"/>
</dbReference>
<dbReference type="SFLD" id="SFLDS00019">
    <property type="entry name" value="Glutathione_Transferase_(cytos"/>
    <property type="match status" value="1"/>
</dbReference>
<dbReference type="GO" id="GO:0045174">
    <property type="term" value="F:glutathione dehydrogenase (ascorbate) activity"/>
    <property type="evidence" value="ECO:0007669"/>
    <property type="project" value="UniProtKB-UniRule"/>
</dbReference>
<keyword evidence="6" id="KW-0808">Transferase</keyword>
<comment type="catalytic activity">
    <reaction evidence="5 6">
        <text>L-dehydroascorbate + 2 glutathione = glutathione disulfide + L-ascorbate</text>
        <dbReference type="Rhea" id="RHEA:24424"/>
        <dbReference type="ChEBI" id="CHEBI:38290"/>
        <dbReference type="ChEBI" id="CHEBI:57925"/>
        <dbReference type="ChEBI" id="CHEBI:58297"/>
        <dbReference type="ChEBI" id="CHEBI:58539"/>
        <dbReference type="EC" id="1.8.5.1"/>
    </reaction>
</comment>
<dbReference type="PANTHER" id="PTHR43968">
    <property type="match status" value="1"/>
</dbReference>
<dbReference type="PANTHER" id="PTHR43968:SF15">
    <property type="entry name" value="GLUTATHIONE S-TRANSFERASE OMEGA"/>
    <property type="match status" value="1"/>
</dbReference>
<sequence>MLDLLDWDQCYPTSSCSKLILLWFSLTSLCSHSLCVGMTTKERSLAKGSPAPGPVPEGIIRVYSMRYCPFAHRARLVLAAKGIKHDLININTMNKPEWFLDKNPFGMVPTLENSRGQVIYESPIVCDYLDEVYPGKNLTPKDPFQKAQQKMLLEHFNKAWPLLFKIVSVKKNNSEEASDLKTEFLEKLMKFDEVLAKKKSPFFGGNEVSMIDYMMWPFFERFSVFEVMDCLNKTLHVNMWYELMMQDPAVQAECTHPEVLLGFFKLYTQGNPEAVDYGI</sequence>
<dbReference type="InterPro" id="IPR005442">
    <property type="entry name" value="GST_omega"/>
</dbReference>
<dbReference type="EC" id="1.20.4.2" evidence="6"/>
<evidence type="ECO:0000256" key="5">
    <source>
        <dbReference type="ARBA" id="ARBA00049544"/>
    </source>
</evidence>
<dbReference type="InterPro" id="IPR036249">
    <property type="entry name" value="Thioredoxin-like_sf"/>
</dbReference>
<protein>
    <recommendedName>
        <fullName evidence="6">Glutathione S-transferase omega</fullName>
        <shortName evidence="6">GSTO</shortName>
        <ecNumber evidence="6">1.20.4.2</ecNumber>
        <ecNumber evidence="6">1.8.5.1</ecNumber>
        <ecNumber evidence="6">2.5.1.18</ecNumber>
    </recommendedName>
    <alternativeName>
        <fullName evidence="6">Glutathione-dependent dehydroascorbate reductase</fullName>
    </alternativeName>
    <alternativeName>
        <fullName evidence="6">Monomethylarsonic acid reductase</fullName>
    </alternativeName>
</protein>
<dbReference type="PRINTS" id="PR01625">
    <property type="entry name" value="GSTRNSFRASEO"/>
</dbReference>
<proteinExistence type="inferred from homology"/>
<dbReference type="InterPro" id="IPR036282">
    <property type="entry name" value="Glutathione-S-Trfase_C_sf"/>
</dbReference>
<evidence type="ECO:0000256" key="2">
    <source>
        <dbReference type="ARBA" id="ARBA00023002"/>
    </source>
</evidence>
<evidence type="ECO:0000256" key="1">
    <source>
        <dbReference type="ARBA" id="ARBA00011067"/>
    </source>
</evidence>
<dbReference type="FunFam" id="1.20.1050.10:FF:000009">
    <property type="entry name" value="Glutathione S-transferase omega-1"/>
    <property type="match status" value="1"/>
</dbReference>
<feature type="signal peptide" evidence="7">
    <location>
        <begin position="1"/>
        <end position="35"/>
    </location>
</feature>
<evidence type="ECO:0000259" key="9">
    <source>
        <dbReference type="PROSITE" id="PS50405"/>
    </source>
</evidence>
<dbReference type="EC" id="1.8.5.1" evidence="6"/>
<gene>
    <name evidence="10" type="ORF">GDO86_013312</name>
</gene>
<dbReference type="GO" id="GO:0004364">
    <property type="term" value="F:glutathione transferase activity"/>
    <property type="evidence" value="ECO:0007669"/>
    <property type="project" value="UniProtKB-UniRule"/>
</dbReference>
<dbReference type="InterPro" id="IPR004046">
    <property type="entry name" value="GST_C"/>
</dbReference>
<comment type="catalytic activity">
    <reaction evidence="3 6">
        <text>RX + glutathione = an S-substituted glutathione + a halide anion + H(+)</text>
        <dbReference type="Rhea" id="RHEA:16437"/>
        <dbReference type="ChEBI" id="CHEBI:15378"/>
        <dbReference type="ChEBI" id="CHEBI:16042"/>
        <dbReference type="ChEBI" id="CHEBI:17792"/>
        <dbReference type="ChEBI" id="CHEBI:57925"/>
        <dbReference type="ChEBI" id="CHEBI:90779"/>
        <dbReference type="EC" id="2.5.1.18"/>
    </reaction>
</comment>
<dbReference type="Pfam" id="PF13409">
    <property type="entry name" value="GST_N_2"/>
    <property type="match status" value="1"/>
</dbReference>
<organism evidence="10 11">
    <name type="scientific">Hymenochirus boettgeri</name>
    <name type="common">Congo dwarf clawed frog</name>
    <dbReference type="NCBI Taxonomy" id="247094"/>
    <lineage>
        <taxon>Eukaryota</taxon>
        <taxon>Metazoa</taxon>
        <taxon>Chordata</taxon>
        <taxon>Craniata</taxon>
        <taxon>Vertebrata</taxon>
        <taxon>Euteleostomi</taxon>
        <taxon>Amphibia</taxon>
        <taxon>Batrachia</taxon>
        <taxon>Anura</taxon>
        <taxon>Pipoidea</taxon>
        <taxon>Pipidae</taxon>
        <taxon>Pipinae</taxon>
        <taxon>Hymenochirus</taxon>
    </lineage>
</organism>
<evidence type="ECO:0000313" key="10">
    <source>
        <dbReference type="EMBL" id="KAG8435305.1"/>
    </source>
</evidence>
<dbReference type="InterPro" id="IPR040079">
    <property type="entry name" value="Glutathione_S-Trfase"/>
</dbReference>
<dbReference type="Pfam" id="PF14497">
    <property type="entry name" value="GST_C_3"/>
    <property type="match status" value="1"/>
</dbReference>
<dbReference type="InterPro" id="IPR004045">
    <property type="entry name" value="Glutathione_S-Trfase_N"/>
</dbReference>
<comment type="function">
    <text evidence="6">Exhibits glutathione-dependent thiol transferase activity. Has high dehydroascorbate reductase activity and may contribute to the recycling of ascorbic acid. Participates in the biotransformation of inorganic arsenic and reduces monomethylarsonic acid (MMA).</text>
</comment>
<dbReference type="OrthoDB" id="4951845at2759"/>
<dbReference type="SUPFAM" id="SSF52833">
    <property type="entry name" value="Thioredoxin-like"/>
    <property type="match status" value="1"/>
</dbReference>
<dbReference type="AlphaFoldDB" id="A0A8T2IQT7"/>
<dbReference type="Gene3D" id="1.20.1050.10">
    <property type="match status" value="1"/>
</dbReference>
<evidence type="ECO:0000256" key="3">
    <source>
        <dbReference type="ARBA" id="ARBA00047960"/>
    </source>
</evidence>
<feature type="domain" description="GST N-terminal" evidence="8">
    <location>
        <begin position="58"/>
        <end position="137"/>
    </location>
</feature>
<dbReference type="Gene3D" id="3.40.30.10">
    <property type="entry name" value="Glutaredoxin"/>
    <property type="match status" value="1"/>
</dbReference>